<comment type="caution">
    <text evidence="2">The sequence shown here is derived from an EMBL/GenBank/DDBJ whole genome shotgun (WGS) entry which is preliminary data.</text>
</comment>
<evidence type="ECO:0000313" key="3">
    <source>
        <dbReference type="Proteomes" id="UP001356427"/>
    </source>
</evidence>
<feature type="region of interest" description="Disordered" evidence="1">
    <location>
        <begin position="38"/>
        <end position="58"/>
    </location>
</feature>
<reference evidence="2 3" key="1">
    <citation type="submission" date="2021-04" db="EMBL/GenBank/DDBJ databases">
        <authorList>
            <person name="De Guttry C."/>
            <person name="Zahm M."/>
            <person name="Klopp C."/>
            <person name="Cabau C."/>
            <person name="Louis A."/>
            <person name="Berthelot C."/>
            <person name="Parey E."/>
            <person name="Roest Crollius H."/>
            <person name="Montfort J."/>
            <person name="Robinson-Rechavi M."/>
            <person name="Bucao C."/>
            <person name="Bouchez O."/>
            <person name="Gislard M."/>
            <person name="Lluch J."/>
            <person name="Milhes M."/>
            <person name="Lampietro C."/>
            <person name="Lopez Roques C."/>
            <person name="Donnadieu C."/>
            <person name="Braasch I."/>
            <person name="Desvignes T."/>
            <person name="Postlethwait J."/>
            <person name="Bobe J."/>
            <person name="Wedekind C."/>
            <person name="Guiguen Y."/>
        </authorList>
    </citation>
    <scope>NUCLEOTIDE SEQUENCE [LARGE SCALE GENOMIC DNA]</scope>
    <source>
        <strain evidence="2">Cs_M1</strain>
        <tissue evidence="2">Blood</tissue>
    </source>
</reference>
<dbReference type="AlphaFoldDB" id="A0AAN8LN16"/>
<dbReference type="EMBL" id="JAGTTL010000020">
    <property type="protein sequence ID" value="KAK6306806.1"/>
    <property type="molecule type" value="Genomic_DNA"/>
</dbReference>
<gene>
    <name evidence="2" type="ORF">J4Q44_G00219540</name>
</gene>
<name>A0AAN8LN16_9TELE</name>
<organism evidence="2 3">
    <name type="scientific">Coregonus suidteri</name>
    <dbReference type="NCBI Taxonomy" id="861788"/>
    <lineage>
        <taxon>Eukaryota</taxon>
        <taxon>Metazoa</taxon>
        <taxon>Chordata</taxon>
        <taxon>Craniata</taxon>
        <taxon>Vertebrata</taxon>
        <taxon>Euteleostomi</taxon>
        <taxon>Actinopterygii</taxon>
        <taxon>Neopterygii</taxon>
        <taxon>Teleostei</taxon>
        <taxon>Protacanthopterygii</taxon>
        <taxon>Salmoniformes</taxon>
        <taxon>Salmonidae</taxon>
        <taxon>Coregoninae</taxon>
        <taxon>Coregonus</taxon>
    </lineage>
</organism>
<dbReference type="Proteomes" id="UP001356427">
    <property type="component" value="Unassembled WGS sequence"/>
</dbReference>
<evidence type="ECO:0000313" key="2">
    <source>
        <dbReference type="EMBL" id="KAK6306806.1"/>
    </source>
</evidence>
<sequence>MEELFVASLEDVEFWVVQVRVLVHRPVPLAYEATHPGTPLGGELTVEDEEDPVVGGEGGDGAAQEVLLNLFLLVEVQGSFDVTPVKLIRVATVNHHDPLHKMVQLAAQS</sequence>
<accession>A0AAN8LN16</accession>
<evidence type="ECO:0000256" key="1">
    <source>
        <dbReference type="SAM" id="MobiDB-lite"/>
    </source>
</evidence>
<keyword evidence="3" id="KW-1185">Reference proteome</keyword>
<protein>
    <submittedName>
        <fullName evidence="2">Uncharacterized protein</fullName>
    </submittedName>
</protein>
<proteinExistence type="predicted"/>